<dbReference type="GO" id="GO:0016887">
    <property type="term" value="F:ATP hydrolysis activity"/>
    <property type="evidence" value="ECO:0007669"/>
    <property type="project" value="InterPro"/>
</dbReference>
<gene>
    <name evidence="4" type="primary">damX</name>
    <name evidence="4" type="ORF">lpari_02723</name>
</gene>
<proteinExistence type="predicted"/>
<keyword evidence="2" id="KW-0472">Membrane</keyword>
<dbReference type="Pfam" id="PF05036">
    <property type="entry name" value="SPOR"/>
    <property type="match status" value="1"/>
</dbReference>
<dbReference type="OrthoDB" id="5648409at2"/>
<dbReference type="PROSITE" id="PS51724">
    <property type="entry name" value="SPOR"/>
    <property type="match status" value="1"/>
</dbReference>
<keyword evidence="2" id="KW-0812">Transmembrane</keyword>
<dbReference type="GO" id="GO:0042834">
    <property type="term" value="F:peptidoglycan binding"/>
    <property type="evidence" value="ECO:0007669"/>
    <property type="project" value="InterPro"/>
</dbReference>
<keyword evidence="2" id="KW-1133">Transmembrane helix</keyword>
<keyword evidence="4" id="KW-0131">Cell cycle</keyword>
<dbReference type="AlphaFoldDB" id="A0A1E5JPB7"/>
<protein>
    <submittedName>
        <fullName evidence="4">Cell division protein DamX</fullName>
    </submittedName>
</protein>
<keyword evidence="4" id="KW-0132">Cell division</keyword>
<dbReference type="EMBL" id="LSOG01000069">
    <property type="protein sequence ID" value="OEH46384.1"/>
    <property type="molecule type" value="Genomic_DNA"/>
</dbReference>
<keyword evidence="5" id="KW-1185">Reference proteome</keyword>
<dbReference type="InterPro" id="IPR007730">
    <property type="entry name" value="SPOR-like_dom"/>
</dbReference>
<reference evidence="4 5" key="1">
    <citation type="submission" date="2016-02" db="EMBL/GenBank/DDBJ databases">
        <title>Secondary metabolites in Legionella.</title>
        <authorList>
            <person name="Tobias N.J."/>
            <person name="Bode H.B."/>
        </authorList>
    </citation>
    <scope>NUCLEOTIDE SEQUENCE [LARGE SCALE GENOMIC DNA]</scope>
    <source>
        <strain evidence="4 5">DSM 19216</strain>
    </source>
</reference>
<sequence>MKEGIIRSEVAAVIQPRVLFKPGSWLAKIDFINHLILFNNVLITILSEKEGGKTSFGTLLQSNLDQQIKSVSMTVKAPCNRESIIQEIARQLHLNHDENTDISFLVAQINERKAHVLLLIDDAQHLPESLIKEAMLAIKNQENFSFFHLCLISDYSIVATLNNLVASFFDNLVHSIELGSLNENETRTYVLQRAMAAHLISKPLTDAQFKQFYQLTKGKLATINSNLESFIFKCATQKKKEPRKLIKKIGVAASLAVIAGLMSFYFARNTELSFFYHLVTASEVLDKSTVPGVVKQQVQPEVLVSQIPSWEDSSTRQLVYASLPKKQILDDLNDEMSSDTVAIIDKVVVIPKLQMKNLAEQEPRIPESEFKRESPESDLTRESKTVEIPTAKQSEKEQSSSNASKPLYTIQVAASHNKNDIERFQQNNHLLTQNAKIRHFANSKGVWYILTVGEFESRAEAQRNVTKLPPALVKLHPWVRPVSNLS</sequence>
<dbReference type="InterPro" id="IPR049945">
    <property type="entry name" value="AAA_22"/>
</dbReference>
<evidence type="ECO:0000259" key="3">
    <source>
        <dbReference type="PROSITE" id="PS51724"/>
    </source>
</evidence>
<dbReference type="PANTHER" id="PTHR35894">
    <property type="entry name" value="GENERAL SECRETION PATHWAY PROTEIN A-RELATED"/>
    <property type="match status" value="1"/>
</dbReference>
<dbReference type="InterPro" id="IPR036680">
    <property type="entry name" value="SPOR-like_sf"/>
</dbReference>
<accession>A0A1E5JPB7</accession>
<feature type="transmembrane region" description="Helical" evidence="2">
    <location>
        <begin position="249"/>
        <end position="267"/>
    </location>
</feature>
<dbReference type="InterPro" id="IPR052026">
    <property type="entry name" value="ExeA_AAA_ATPase_DNA-bind"/>
</dbReference>
<dbReference type="RefSeq" id="WP_058518912.1">
    <property type="nucleotide sequence ID" value="NZ_CAAAIE010000001.1"/>
</dbReference>
<dbReference type="Gene3D" id="3.40.50.300">
    <property type="entry name" value="P-loop containing nucleotide triphosphate hydrolases"/>
    <property type="match status" value="1"/>
</dbReference>
<feature type="region of interest" description="Disordered" evidence="1">
    <location>
        <begin position="361"/>
        <end position="406"/>
    </location>
</feature>
<evidence type="ECO:0000256" key="2">
    <source>
        <dbReference type="SAM" id="Phobius"/>
    </source>
</evidence>
<evidence type="ECO:0000313" key="4">
    <source>
        <dbReference type="EMBL" id="OEH46384.1"/>
    </source>
</evidence>
<dbReference type="PANTHER" id="PTHR35894:SF7">
    <property type="entry name" value="GENERAL SECRETION PATHWAY PROTEIN A-RELATED"/>
    <property type="match status" value="1"/>
</dbReference>
<dbReference type="SUPFAM" id="SSF52540">
    <property type="entry name" value="P-loop containing nucleoside triphosphate hydrolases"/>
    <property type="match status" value="1"/>
</dbReference>
<dbReference type="InterPro" id="IPR027417">
    <property type="entry name" value="P-loop_NTPase"/>
</dbReference>
<evidence type="ECO:0000313" key="5">
    <source>
        <dbReference type="Proteomes" id="UP000095229"/>
    </source>
</evidence>
<dbReference type="Pfam" id="PF13401">
    <property type="entry name" value="AAA_22"/>
    <property type="match status" value="1"/>
</dbReference>
<dbReference type="Gene3D" id="3.30.70.1070">
    <property type="entry name" value="Sporulation related repeat"/>
    <property type="match status" value="1"/>
</dbReference>
<dbReference type="SUPFAM" id="SSF110997">
    <property type="entry name" value="Sporulation related repeat"/>
    <property type="match status" value="1"/>
</dbReference>
<feature type="compositionally biased region" description="Basic and acidic residues" evidence="1">
    <location>
        <begin position="361"/>
        <end position="385"/>
    </location>
</feature>
<feature type="domain" description="SPOR" evidence="3">
    <location>
        <begin position="402"/>
        <end position="481"/>
    </location>
</feature>
<dbReference type="Proteomes" id="UP000095229">
    <property type="component" value="Unassembled WGS sequence"/>
</dbReference>
<dbReference type="PATRIC" id="fig|45071.6.peg.3597"/>
<organism evidence="4 5">
    <name type="scientific">Legionella parisiensis</name>
    <dbReference type="NCBI Taxonomy" id="45071"/>
    <lineage>
        <taxon>Bacteria</taxon>
        <taxon>Pseudomonadati</taxon>
        <taxon>Pseudomonadota</taxon>
        <taxon>Gammaproteobacteria</taxon>
        <taxon>Legionellales</taxon>
        <taxon>Legionellaceae</taxon>
        <taxon>Legionella</taxon>
    </lineage>
</organism>
<dbReference type="GO" id="GO:0051301">
    <property type="term" value="P:cell division"/>
    <property type="evidence" value="ECO:0007669"/>
    <property type="project" value="UniProtKB-KW"/>
</dbReference>
<evidence type="ECO:0000256" key="1">
    <source>
        <dbReference type="SAM" id="MobiDB-lite"/>
    </source>
</evidence>
<name>A0A1E5JPB7_9GAMM</name>
<comment type="caution">
    <text evidence="4">The sequence shown here is derived from an EMBL/GenBank/DDBJ whole genome shotgun (WGS) entry which is preliminary data.</text>
</comment>
<dbReference type="STRING" id="45071.Lpar_3335"/>